<dbReference type="InterPro" id="IPR044770">
    <property type="entry name" value="MFS_spinster-like"/>
</dbReference>
<keyword evidence="3 6" id="KW-0812">Transmembrane</keyword>
<organism evidence="8 9">
    <name type="scientific">Parahaliea maris</name>
    <dbReference type="NCBI Taxonomy" id="2716870"/>
    <lineage>
        <taxon>Bacteria</taxon>
        <taxon>Pseudomonadati</taxon>
        <taxon>Pseudomonadota</taxon>
        <taxon>Gammaproteobacteria</taxon>
        <taxon>Cellvibrionales</taxon>
        <taxon>Halieaceae</taxon>
        <taxon>Parahaliea</taxon>
    </lineage>
</organism>
<evidence type="ECO:0000256" key="1">
    <source>
        <dbReference type="ARBA" id="ARBA00004141"/>
    </source>
</evidence>
<feature type="domain" description="Major facilitator superfamily (MFS) profile" evidence="7">
    <location>
        <begin position="56"/>
        <end position="503"/>
    </location>
</feature>
<feature type="transmembrane region" description="Helical" evidence="6">
    <location>
        <begin position="55"/>
        <end position="78"/>
    </location>
</feature>
<protein>
    <submittedName>
        <fullName evidence="8">MFS transporter</fullName>
    </submittedName>
</protein>
<evidence type="ECO:0000313" key="9">
    <source>
        <dbReference type="Proteomes" id="UP000321039"/>
    </source>
</evidence>
<feature type="transmembrane region" description="Helical" evidence="6">
    <location>
        <begin position="335"/>
        <end position="353"/>
    </location>
</feature>
<feature type="transmembrane region" description="Helical" evidence="6">
    <location>
        <begin position="472"/>
        <end position="491"/>
    </location>
</feature>
<dbReference type="CDD" id="cd17328">
    <property type="entry name" value="MFS_spinster_like"/>
    <property type="match status" value="1"/>
</dbReference>
<keyword evidence="9" id="KW-1185">Reference proteome</keyword>
<feature type="transmembrane region" description="Helical" evidence="6">
    <location>
        <begin position="397"/>
        <end position="418"/>
    </location>
</feature>
<evidence type="ECO:0000256" key="5">
    <source>
        <dbReference type="ARBA" id="ARBA00023136"/>
    </source>
</evidence>
<dbReference type="GO" id="GO:0022857">
    <property type="term" value="F:transmembrane transporter activity"/>
    <property type="evidence" value="ECO:0007669"/>
    <property type="project" value="InterPro"/>
</dbReference>
<evidence type="ECO:0000256" key="6">
    <source>
        <dbReference type="SAM" id="Phobius"/>
    </source>
</evidence>
<feature type="transmembrane region" description="Helical" evidence="6">
    <location>
        <begin position="90"/>
        <end position="111"/>
    </location>
</feature>
<dbReference type="Gene3D" id="1.20.1250.20">
    <property type="entry name" value="MFS general substrate transporter like domains"/>
    <property type="match status" value="1"/>
</dbReference>
<comment type="caution">
    <text evidence="8">The sequence shown here is derived from an EMBL/GenBank/DDBJ whole genome shotgun (WGS) entry which is preliminary data.</text>
</comment>
<proteinExistence type="predicted"/>
<feature type="transmembrane region" description="Helical" evidence="6">
    <location>
        <begin position="182"/>
        <end position="200"/>
    </location>
</feature>
<dbReference type="GO" id="GO:0016020">
    <property type="term" value="C:membrane"/>
    <property type="evidence" value="ECO:0007669"/>
    <property type="project" value="UniProtKB-SubCell"/>
</dbReference>
<evidence type="ECO:0000256" key="4">
    <source>
        <dbReference type="ARBA" id="ARBA00022989"/>
    </source>
</evidence>
<gene>
    <name evidence="8" type="ORF">FV139_15175</name>
</gene>
<feature type="transmembrane region" description="Helical" evidence="6">
    <location>
        <begin position="359"/>
        <end position="377"/>
    </location>
</feature>
<feature type="transmembrane region" description="Helical" evidence="6">
    <location>
        <begin position="212"/>
        <end position="231"/>
    </location>
</feature>
<dbReference type="EMBL" id="VRZA01000005">
    <property type="protein sequence ID" value="TXS92065.1"/>
    <property type="molecule type" value="Genomic_DNA"/>
</dbReference>
<dbReference type="InterPro" id="IPR036259">
    <property type="entry name" value="MFS_trans_sf"/>
</dbReference>
<keyword evidence="4 6" id="KW-1133">Transmembrane helix</keyword>
<dbReference type="AlphaFoldDB" id="A0A5C8ZU87"/>
<dbReference type="Proteomes" id="UP000321039">
    <property type="component" value="Unassembled WGS sequence"/>
</dbReference>
<feature type="transmembrane region" description="Helical" evidence="6">
    <location>
        <begin position="123"/>
        <end position="150"/>
    </location>
</feature>
<keyword evidence="2" id="KW-0813">Transport</keyword>
<evidence type="ECO:0000259" key="7">
    <source>
        <dbReference type="PROSITE" id="PS50850"/>
    </source>
</evidence>
<accession>A0A5C8ZU87</accession>
<dbReference type="Pfam" id="PF07690">
    <property type="entry name" value="MFS_1"/>
    <property type="match status" value="1"/>
</dbReference>
<evidence type="ECO:0000256" key="3">
    <source>
        <dbReference type="ARBA" id="ARBA00022692"/>
    </source>
</evidence>
<evidence type="ECO:0000313" key="8">
    <source>
        <dbReference type="EMBL" id="TXS92065.1"/>
    </source>
</evidence>
<keyword evidence="5 6" id="KW-0472">Membrane</keyword>
<evidence type="ECO:0000256" key="2">
    <source>
        <dbReference type="ARBA" id="ARBA00022448"/>
    </source>
</evidence>
<dbReference type="PANTHER" id="PTHR23505">
    <property type="entry name" value="SPINSTER"/>
    <property type="match status" value="1"/>
</dbReference>
<reference evidence="8 9" key="1">
    <citation type="submission" date="2019-08" db="EMBL/GenBank/DDBJ databases">
        <title>Parahaliea maris sp. nov., isolated from the surface seawater.</title>
        <authorList>
            <person name="Liu Y."/>
        </authorList>
    </citation>
    <scope>NUCLEOTIDE SEQUENCE [LARGE SCALE GENOMIC DNA]</scope>
    <source>
        <strain evidence="8 9">HSLHS9</strain>
    </source>
</reference>
<name>A0A5C8ZU87_9GAMM</name>
<dbReference type="SUPFAM" id="SSF103473">
    <property type="entry name" value="MFS general substrate transporter"/>
    <property type="match status" value="1"/>
</dbReference>
<dbReference type="InterPro" id="IPR011701">
    <property type="entry name" value="MFS"/>
</dbReference>
<dbReference type="PROSITE" id="PS50850">
    <property type="entry name" value="MFS"/>
    <property type="match status" value="1"/>
</dbReference>
<dbReference type="InterPro" id="IPR020846">
    <property type="entry name" value="MFS_dom"/>
</dbReference>
<sequence>MGLRNAIPGRAMLRDANSCELKTINKVRSMASTQAAVAAGSYTGQGFGTPAYRSFVLYTLTLVYTLNFIDRVLIGVVAQPIIEEFRLQDWQFGLLSGFGFALMYTLMGIPIARLSERYNRVRIIAASVILWSAMTALCGVAGGFLALLVFRIGVGIGEAGCTPPANSLIADYFPPRSRARALAVYSMGITIGGVLANAFGGPVAEMFSWREAFLVLGIPGVVIGIAVLFIIKEPPRGYADPPGTPEVERLGFRETVAELTRKPTFWTNTLAAALVAFVGYGLINFQAAFFQRVHGMSVAEVAMEVAVPLGLAASFGAFAAGYLTERLSTRFPNAVAWIPGLGLLAAVPMYVLGLSADSVGVALGLMIIGAILHYSYLGAQYTICQGVASTRARATAVALFLFIVNLIGYGLGPLWVGLLSDMRMEALLQDSPHAAELSLQACKGAASALVDSLGEIKAGDCLAASAEGLRQSLSSTILVLALAGGGYLWICRGLQRDLVSRLH</sequence>
<comment type="subcellular location">
    <subcellularLocation>
        <location evidence="1">Membrane</location>
        <topology evidence="1">Multi-pass membrane protein</topology>
    </subcellularLocation>
</comment>
<dbReference type="PANTHER" id="PTHR23505:SF79">
    <property type="entry name" value="PROTEIN SPINSTER"/>
    <property type="match status" value="1"/>
</dbReference>
<feature type="transmembrane region" description="Helical" evidence="6">
    <location>
        <begin position="270"/>
        <end position="289"/>
    </location>
</feature>
<feature type="transmembrane region" description="Helical" evidence="6">
    <location>
        <begin position="301"/>
        <end position="323"/>
    </location>
</feature>